<dbReference type="PANTHER" id="PTHR30093:SF2">
    <property type="entry name" value="TYPE II SECRETION SYSTEM PROTEIN H"/>
    <property type="match status" value="1"/>
</dbReference>
<proteinExistence type="predicted"/>
<dbReference type="Pfam" id="PF07596">
    <property type="entry name" value="SBP_bac_10"/>
    <property type="match status" value="1"/>
</dbReference>
<evidence type="ECO:0000313" key="3">
    <source>
        <dbReference type="Proteomes" id="UP000317429"/>
    </source>
</evidence>
<reference evidence="2 3" key="1">
    <citation type="submission" date="2019-02" db="EMBL/GenBank/DDBJ databases">
        <title>Deep-cultivation of Planctomycetes and their phenomic and genomic characterization uncovers novel biology.</title>
        <authorList>
            <person name="Wiegand S."/>
            <person name="Jogler M."/>
            <person name="Boedeker C."/>
            <person name="Pinto D."/>
            <person name="Vollmers J."/>
            <person name="Rivas-Marin E."/>
            <person name="Kohn T."/>
            <person name="Peeters S.H."/>
            <person name="Heuer A."/>
            <person name="Rast P."/>
            <person name="Oberbeckmann S."/>
            <person name="Bunk B."/>
            <person name="Jeske O."/>
            <person name="Meyerdierks A."/>
            <person name="Storesund J.E."/>
            <person name="Kallscheuer N."/>
            <person name="Luecker S."/>
            <person name="Lage O.M."/>
            <person name="Pohl T."/>
            <person name="Merkel B.J."/>
            <person name="Hornburger P."/>
            <person name="Mueller R.-W."/>
            <person name="Bruemmer F."/>
            <person name="Labrenz M."/>
            <person name="Spormann A.M."/>
            <person name="Op den Camp H."/>
            <person name="Overmann J."/>
            <person name="Amann R."/>
            <person name="Jetten M.S.M."/>
            <person name="Mascher T."/>
            <person name="Medema M.H."/>
            <person name="Devos D.P."/>
            <person name="Kaster A.-K."/>
            <person name="Ovreas L."/>
            <person name="Rohde M."/>
            <person name="Galperin M.Y."/>
            <person name="Jogler C."/>
        </authorList>
    </citation>
    <scope>NUCLEOTIDE SEQUENCE [LARGE SCALE GENOMIC DNA]</scope>
    <source>
        <strain evidence="2 3">Pla175</strain>
    </source>
</reference>
<dbReference type="KEGG" id="pnd:Pla175_15670"/>
<dbReference type="NCBIfam" id="TIGR04294">
    <property type="entry name" value="pre_pil_HX9DG"/>
    <property type="match status" value="1"/>
</dbReference>
<keyword evidence="3" id="KW-1185">Reference proteome</keyword>
<dbReference type="InterPro" id="IPR045584">
    <property type="entry name" value="Pilin-like"/>
</dbReference>
<dbReference type="SUPFAM" id="SSF54523">
    <property type="entry name" value="Pili subunits"/>
    <property type="match status" value="1"/>
</dbReference>
<dbReference type="PANTHER" id="PTHR30093">
    <property type="entry name" value="GENERAL SECRETION PATHWAY PROTEIN G"/>
    <property type="match status" value="1"/>
</dbReference>
<evidence type="ECO:0000259" key="1">
    <source>
        <dbReference type="Pfam" id="PF07596"/>
    </source>
</evidence>
<gene>
    <name evidence="2" type="ORF">Pla175_15670</name>
</gene>
<dbReference type="InterPro" id="IPR027558">
    <property type="entry name" value="Pre_pil_HX9DG_C"/>
</dbReference>
<feature type="domain" description="DUF1559" evidence="1">
    <location>
        <begin position="25"/>
        <end position="310"/>
    </location>
</feature>
<dbReference type="AlphaFoldDB" id="A0A518D9M6"/>
<evidence type="ECO:0000313" key="2">
    <source>
        <dbReference type="EMBL" id="QDU88195.1"/>
    </source>
</evidence>
<dbReference type="RefSeq" id="WP_197527337.1">
    <property type="nucleotide sequence ID" value="NZ_CP036291.1"/>
</dbReference>
<protein>
    <recommendedName>
        <fullName evidence="1">DUF1559 domain-containing protein</fullName>
    </recommendedName>
</protein>
<dbReference type="EMBL" id="CP036291">
    <property type="protein sequence ID" value="QDU88195.1"/>
    <property type="molecule type" value="Genomic_DNA"/>
</dbReference>
<dbReference type="InterPro" id="IPR011453">
    <property type="entry name" value="DUF1559"/>
</dbReference>
<dbReference type="Gene3D" id="3.30.700.10">
    <property type="entry name" value="Glycoprotein, Type 4 Pilin"/>
    <property type="match status" value="1"/>
</dbReference>
<dbReference type="Proteomes" id="UP000317429">
    <property type="component" value="Chromosome"/>
</dbReference>
<name>A0A518D9M6_9BACT</name>
<organism evidence="2 3">
    <name type="scientific">Pirellulimonas nuda</name>
    <dbReference type="NCBI Taxonomy" id="2528009"/>
    <lineage>
        <taxon>Bacteria</taxon>
        <taxon>Pseudomonadati</taxon>
        <taxon>Planctomycetota</taxon>
        <taxon>Planctomycetia</taxon>
        <taxon>Pirellulales</taxon>
        <taxon>Lacipirellulaceae</taxon>
        <taxon>Pirellulimonas</taxon>
    </lineage>
</organism>
<sequence length="328" mass="35183">MTLVELLVVVAIIGVLAALLLPAVQSAREAARASDCKSHLRNIALACANYESARRALPPASNNSPAEKLNSLGWQVFILPYVEEAAVAADIQDNYAETAETLELANSVQIPLYQCSSDPEIEDERGRKYTSMRVMSYAGVLGSYASRAGVQQCKRGDDCVGGDVPLLGPVNKDGLMGVDTAVPVRRVSDGMSKTALVGERWYQLRTWTFGSYYRQRDSGQAVAGRPPRGPQMQTAVCSAKNLSREAPLNADLNATGYYADHLPENRPPMPDGAAQTISFNNLPFGSFHPGGGHFALGDGSVRFVEDDIDADAYLALASRDGGELATEQ</sequence>
<accession>A0A518D9M6</accession>